<dbReference type="InterPro" id="IPR059000">
    <property type="entry name" value="ATPase_P-type_domA"/>
</dbReference>
<dbReference type="GO" id="GO:0016887">
    <property type="term" value="F:ATP hydrolysis activity"/>
    <property type="evidence" value="ECO:0007669"/>
    <property type="project" value="InterPro"/>
</dbReference>
<dbReference type="InterPro" id="IPR008250">
    <property type="entry name" value="ATPase_P-typ_transduc_dom_A_sf"/>
</dbReference>
<feature type="transmembrane region" description="Helical" evidence="17">
    <location>
        <begin position="1032"/>
        <end position="1054"/>
    </location>
</feature>
<evidence type="ECO:0000256" key="11">
    <source>
        <dbReference type="ARBA" id="ARBA00022989"/>
    </source>
</evidence>
<dbReference type="Pfam" id="PF16209">
    <property type="entry name" value="PhoLip_ATPase_N"/>
    <property type="match status" value="1"/>
</dbReference>
<dbReference type="NCBIfam" id="TIGR01494">
    <property type="entry name" value="ATPase_P-type"/>
    <property type="match status" value="2"/>
</dbReference>
<dbReference type="SFLD" id="SFLDG00002">
    <property type="entry name" value="C1.7:_P-type_atpase_like"/>
    <property type="match status" value="1"/>
</dbReference>
<feature type="binding site" evidence="15">
    <location>
        <position position="703"/>
    </location>
    <ligand>
        <name>ATP</name>
        <dbReference type="ChEBI" id="CHEBI:30616"/>
    </ligand>
</feature>
<evidence type="ECO:0000256" key="12">
    <source>
        <dbReference type="ARBA" id="ARBA00023136"/>
    </source>
</evidence>
<dbReference type="InterPro" id="IPR018303">
    <property type="entry name" value="ATPase_P-typ_P_site"/>
</dbReference>
<dbReference type="GO" id="GO:0045332">
    <property type="term" value="P:phospholipid translocation"/>
    <property type="evidence" value="ECO:0007669"/>
    <property type="project" value="TreeGrafter"/>
</dbReference>
<organism evidence="21">
    <name type="scientific">Palpitomonas bilix</name>
    <dbReference type="NCBI Taxonomy" id="652834"/>
    <lineage>
        <taxon>Eukaryota</taxon>
        <taxon>Eukaryota incertae sedis</taxon>
    </lineage>
</organism>
<dbReference type="InterPro" id="IPR032630">
    <property type="entry name" value="P_typ_ATPase_c"/>
</dbReference>
<reference evidence="21" key="1">
    <citation type="submission" date="2021-01" db="EMBL/GenBank/DDBJ databases">
        <authorList>
            <person name="Corre E."/>
            <person name="Pelletier E."/>
            <person name="Niang G."/>
            <person name="Scheremetjew M."/>
            <person name="Finn R."/>
            <person name="Kale V."/>
            <person name="Holt S."/>
            <person name="Cochrane G."/>
            <person name="Meng A."/>
            <person name="Brown T."/>
            <person name="Cohen L."/>
        </authorList>
    </citation>
    <scope>NUCLEOTIDE SEQUENCE</scope>
    <source>
        <strain evidence="21">NIES-2562</strain>
    </source>
</reference>
<dbReference type="FunFam" id="3.40.50.1000:FF:000014">
    <property type="entry name" value="Phospholipid-transporting ATPase"/>
    <property type="match status" value="1"/>
</dbReference>
<evidence type="ECO:0000256" key="10">
    <source>
        <dbReference type="ARBA" id="ARBA00022967"/>
    </source>
</evidence>
<evidence type="ECO:0000259" key="19">
    <source>
        <dbReference type="Pfam" id="PF16209"/>
    </source>
</evidence>
<feature type="binding site" evidence="15">
    <location>
        <position position="796"/>
    </location>
    <ligand>
        <name>ATP</name>
        <dbReference type="ChEBI" id="CHEBI:30616"/>
    </ligand>
</feature>
<dbReference type="SUPFAM" id="SSF81665">
    <property type="entry name" value="Calcium ATPase, transmembrane domain M"/>
    <property type="match status" value="1"/>
</dbReference>
<keyword evidence="4" id="KW-1003">Cell membrane</keyword>
<feature type="binding site" evidence="15">
    <location>
        <position position="828"/>
    </location>
    <ligand>
        <name>ATP</name>
        <dbReference type="ChEBI" id="CHEBI:30616"/>
    </ligand>
</feature>
<feature type="binding site" evidence="15">
    <location>
        <position position="401"/>
    </location>
    <ligand>
        <name>ATP</name>
        <dbReference type="ChEBI" id="CHEBI:30616"/>
    </ligand>
</feature>
<dbReference type="FunFam" id="3.40.50.1000:FF:000001">
    <property type="entry name" value="Phospholipid-transporting ATPase IC"/>
    <property type="match status" value="1"/>
</dbReference>
<dbReference type="SFLD" id="SFLDS00003">
    <property type="entry name" value="Haloacid_Dehalogenase"/>
    <property type="match status" value="1"/>
</dbReference>
<dbReference type="GO" id="GO:0000287">
    <property type="term" value="F:magnesium ion binding"/>
    <property type="evidence" value="ECO:0007669"/>
    <property type="project" value="UniProtKB-UniRule"/>
</dbReference>
<dbReference type="SFLD" id="SFLDF00027">
    <property type="entry name" value="p-type_atpase"/>
    <property type="match status" value="1"/>
</dbReference>
<evidence type="ECO:0000256" key="6">
    <source>
        <dbReference type="ARBA" id="ARBA00022723"/>
    </source>
</evidence>
<sequence>MGSAPVAHGAGSPPGVFRTAHFNEAEKNHLYKYSNNTVVTAKYTKVNFIFKGLFEQFKRVANCYFLVISLLQIFTDFSPTSKFSTAAPLAAVLAATLTKEAFEDYARHKSDNEVNNRPAHVLRNGAWTEVKWRDIVVGDIVKCISEHEFPADLVLLASSEDQGMCYIETANLDGETNLKIRQALEATSHLLTPEQLSAIDAYVEYEKPNDQLYNFDGALHVRSDAFSGKYEKVSVDIQNVLLRGCTLRNTPFIYGFVVFTGKQTKLRMNANNVPMKRSDLEKSVNRAILLIFVTEFIICTLGMIFHYLFNEANKDTYYLPLQGRDAVTVWLGGWITFLILFNNFVPISLYVSLEFLKFTLAKYVNTDLDMYYAPNDMPALARTSNIMEDLGQIEYIFSDKTGTLTRNEMEFRKCYIDRTQYGFGTTEIGLAAAQRKNDASGAGSIDSEKYQNKERAQFHPDPKLEFDDIRLREAAEDPTNPNHERVHRFLINLSVCHTVIPEADKVNEGEIIYQAASPDEEALVKAARAIGYRFLTRTSKHITISVFGKEYKYEILCVNEFNSTRKRMSVICKTPEGKIMLMTKGADTVIFERLRKPVDENEANEKERLRLSLVDMAEEGLRTLVLGECELTPQVYTDWFKKYQDASTSIENREDKLMAVAEEIEQDFEIVGATAIEDKLQVGVPDAIATLAKAGMKIWVLTGDKQETAINIGFACRLLTQEMMLIIINGSTPEETRRQLLTQADRFRSIIESKGVSEELALIINGSSLGHVFSDEQMRGLLLKIGVICKAVVACRVSPKQKAQVVALVKDNVSPKPMTLAIGDGANDVSMIQTANVGIGISGNEGMQAVNSSDYAIGQFRYLVKLLLVHGRWNYQRVALTVLFSFYKNVAYVLTLVFFCIDNGWSGTTLYESVISLAWNIVTFAPVLVYGFFNQETSAEAALKYPYLYLTGMWKRDFGLRRMLLWILNGVLHAVIVYFICRQVFWDAVVSPYGDDEALFVYGTIVYLCLFLVVLFKLAIHSDSWTRLTGAGFWGSVLFVVVVLPIYSMIHHILSFFSDIYFIGVRIYGMAMLYLLLLLVPIAAVLIDYLVRAIGRNFFPNPPHIVQELEKKERGSFMYDPKKLEKIEVAPVKSHSSDSASHSTSPLVSEKKAIELVSVSERKEGDVTVAA</sequence>
<keyword evidence="5 17" id="KW-0812">Transmembrane</keyword>
<feature type="binding site" evidence="15">
    <location>
        <position position="400"/>
    </location>
    <ligand>
        <name>ATP</name>
        <dbReference type="ChEBI" id="CHEBI:30616"/>
    </ligand>
</feature>
<keyword evidence="10 17" id="KW-1278">Translocase</keyword>
<feature type="binding site" evidence="16">
    <location>
        <position position="824"/>
    </location>
    <ligand>
        <name>Mg(2+)</name>
        <dbReference type="ChEBI" id="CHEBI:18420"/>
    </ligand>
</feature>
<keyword evidence="11 17" id="KW-1133">Transmembrane helix</keyword>
<dbReference type="Gene3D" id="3.40.50.1000">
    <property type="entry name" value="HAD superfamily/HAD-like"/>
    <property type="match status" value="1"/>
</dbReference>
<feature type="transmembrane region" description="Helical" evidence="17">
    <location>
        <begin position="913"/>
        <end position="933"/>
    </location>
</feature>
<comment type="similarity">
    <text evidence="3 17">Belongs to the cation transport ATPase (P-type) (TC 3.A.3) family. Type IV subfamily.</text>
</comment>
<evidence type="ECO:0000313" key="21">
    <source>
        <dbReference type="EMBL" id="CAE0252971.1"/>
    </source>
</evidence>
<feature type="transmembrane region" description="Helical" evidence="17">
    <location>
        <begin position="878"/>
        <end position="901"/>
    </location>
</feature>
<dbReference type="PANTHER" id="PTHR24092:SF150">
    <property type="entry name" value="PHOSPHOLIPID-TRANSPORTING ATPASE"/>
    <property type="match status" value="1"/>
</dbReference>
<evidence type="ECO:0000256" key="14">
    <source>
        <dbReference type="PIRSR" id="PIRSR606539-1"/>
    </source>
</evidence>
<dbReference type="NCBIfam" id="TIGR01652">
    <property type="entry name" value="ATPase-Plipid"/>
    <property type="match status" value="1"/>
</dbReference>
<evidence type="ECO:0000256" key="3">
    <source>
        <dbReference type="ARBA" id="ARBA00008109"/>
    </source>
</evidence>
<comment type="subcellular location">
    <subcellularLocation>
        <location evidence="2">Cell membrane</location>
    </subcellularLocation>
    <subcellularLocation>
        <location evidence="1 17">Membrane</location>
        <topology evidence="1 17">Multi-pass membrane protein</topology>
    </subcellularLocation>
</comment>
<comment type="catalytic activity">
    <reaction evidence="13 17">
        <text>ATP + H2O + phospholipidSide 1 = ADP + phosphate + phospholipidSide 2.</text>
        <dbReference type="EC" id="7.6.2.1"/>
    </reaction>
</comment>
<feature type="transmembrane region" description="Helical" evidence="17">
    <location>
        <begin position="287"/>
        <end position="309"/>
    </location>
</feature>
<evidence type="ECO:0000256" key="15">
    <source>
        <dbReference type="PIRSR" id="PIRSR606539-2"/>
    </source>
</evidence>
<dbReference type="EMBL" id="HBIB01023183">
    <property type="protein sequence ID" value="CAE0252971.1"/>
    <property type="molecule type" value="Transcribed_RNA"/>
</dbReference>
<keyword evidence="9 16" id="KW-0460">Magnesium</keyword>
<dbReference type="Pfam" id="PF00122">
    <property type="entry name" value="E1-E2_ATPase"/>
    <property type="match status" value="1"/>
</dbReference>
<evidence type="ECO:0000256" key="2">
    <source>
        <dbReference type="ARBA" id="ARBA00004236"/>
    </source>
</evidence>
<dbReference type="SUPFAM" id="SSF81660">
    <property type="entry name" value="Metal cation-transporting ATPase, ATP-binding domain N"/>
    <property type="match status" value="1"/>
</dbReference>
<evidence type="ECO:0000256" key="13">
    <source>
        <dbReference type="ARBA" id="ARBA00034036"/>
    </source>
</evidence>
<evidence type="ECO:0000256" key="5">
    <source>
        <dbReference type="ARBA" id="ARBA00022692"/>
    </source>
</evidence>
<dbReference type="PANTHER" id="PTHR24092">
    <property type="entry name" value="PROBABLE PHOSPHOLIPID-TRANSPORTING ATPASE"/>
    <property type="match status" value="1"/>
</dbReference>
<keyword evidence="6 16" id="KW-0479">Metal-binding</keyword>
<dbReference type="FunFam" id="2.70.150.10:FF:000021">
    <property type="entry name" value="Phospholipid-transporting ATPase"/>
    <property type="match status" value="1"/>
</dbReference>
<feature type="binding site" evidence="15">
    <location>
        <position position="704"/>
    </location>
    <ligand>
        <name>ATP</name>
        <dbReference type="ChEBI" id="CHEBI:30616"/>
    </ligand>
</feature>
<dbReference type="Gene3D" id="2.70.150.10">
    <property type="entry name" value="Calcium-transporting ATPase, cytoplasmic transduction domain A"/>
    <property type="match status" value="1"/>
</dbReference>
<dbReference type="InterPro" id="IPR006539">
    <property type="entry name" value="P-type_ATPase_IV"/>
</dbReference>
<feature type="transmembrane region" description="Helical" evidence="17">
    <location>
        <begin position="963"/>
        <end position="980"/>
    </location>
</feature>
<feature type="domain" description="P-type ATPase C-terminal" evidence="20">
    <location>
        <begin position="850"/>
        <end position="1101"/>
    </location>
</feature>
<evidence type="ECO:0000256" key="4">
    <source>
        <dbReference type="ARBA" id="ARBA00022475"/>
    </source>
</evidence>
<feature type="binding site" evidence="15">
    <location>
        <position position="520"/>
    </location>
    <ligand>
        <name>ATP</name>
        <dbReference type="ChEBI" id="CHEBI:30616"/>
    </ligand>
</feature>
<dbReference type="Pfam" id="PF13246">
    <property type="entry name" value="Cation_ATPase"/>
    <property type="match status" value="1"/>
</dbReference>
<evidence type="ECO:0000256" key="8">
    <source>
        <dbReference type="ARBA" id="ARBA00022840"/>
    </source>
</evidence>
<dbReference type="PRINTS" id="PR00119">
    <property type="entry name" value="CATATPASE"/>
</dbReference>
<dbReference type="GO" id="GO:0140326">
    <property type="term" value="F:ATPase-coupled intramembrane lipid transporter activity"/>
    <property type="evidence" value="ECO:0007669"/>
    <property type="project" value="UniProtKB-EC"/>
</dbReference>
<feature type="binding site" evidence="15">
    <location>
        <position position="399"/>
    </location>
    <ligand>
        <name>ATP</name>
        <dbReference type="ChEBI" id="CHEBI:30616"/>
    </ligand>
</feature>
<feature type="transmembrane region" description="Helical" evidence="17">
    <location>
        <begin position="1060"/>
        <end position="1087"/>
    </location>
</feature>
<evidence type="ECO:0000256" key="17">
    <source>
        <dbReference type="RuleBase" id="RU362033"/>
    </source>
</evidence>
<feature type="domain" description="P-type ATPase N-terminal" evidence="19">
    <location>
        <begin position="21"/>
        <end position="85"/>
    </location>
</feature>
<feature type="binding site" evidence="15">
    <location>
        <position position="802"/>
    </location>
    <ligand>
        <name>ATP</name>
        <dbReference type="ChEBI" id="CHEBI:30616"/>
    </ligand>
</feature>
<dbReference type="PROSITE" id="PS00154">
    <property type="entry name" value="ATPASE_E1_E2"/>
    <property type="match status" value="1"/>
</dbReference>
<feature type="binding site" evidence="15">
    <location>
        <position position="584"/>
    </location>
    <ligand>
        <name>ATP</name>
        <dbReference type="ChEBI" id="CHEBI:30616"/>
    </ligand>
</feature>
<keyword evidence="8 15" id="KW-0067">ATP-binding</keyword>
<proteinExistence type="inferred from homology"/>
<dbReference type="EC" id="7.6.2.1" evidence="17"/>
<dbReference type="CDD" id="cd02073">
    <property type="entry name" value="P-type_ATPase_APLT_Dnf-like"/>
    <property type="match status" value="1"/>
</dbReference>
<dbReference type="AlphaFoldDB" id="A0A7S3DDP0"/>
<dbReference type="InterPro" id="IPR036412">
    <property type="entry name" value="HAD-like_sf"/>
</dbReference>
<dbReference type="Gene3D" id="3.40.1110.10">
    <property type="entry name" value="Calcium-transporting ATPase, cytoplasmic domain N"/>
    <property type="match status" value="1"/>
</dbReference>
<dbReference type="GO" id="GO:0005524">
    <property type="term" value="F:ATP binding"/>
    <property type="evidence" value="ECO:0007669"/>
    <property type="project" value="UniProtKB-UniRule"/>
</dbReference>
<dbReference type="InterPro" id="IPR023298">
    <property type="entry name" value="ATPase_P-typ_TM_dom_sf"/>
</dbReference>
<dbReference type="GO" id="GO:0005886">
    <property type="term" value="C:plasma membrane"/>
    <property type="evidence" value="ECO:0007669"/>
    <property type="project" value="UniProtKB-SubCell"/>
</dbReference>
<evidence type="ECO:0000256" key="1">
    <source>
        <dbReference type="ARBA" id="ARBA00004141"/>
    </source>
</evidence>
<evidence type="ECO:0000256" key="16">
    <source>
        <dbReference type="PIRSR" id="PIRSR606539-3"/>
    </source>
</evidence>
<feature type="binding site" evidence="15">
    <location>
        <position position="622"/>
    </location>
    <ligand>
        <name>ATP</name>
        <dbReference type="ChEBI" id="CHEBI:30616"/>
    </ligand>
</feature>
<gene>
    <name evidence="21" type="ORF">PBIL07802_LOCUS15202</name>
</gene>
<feature type="binding site" evidence="16">
    <location>
        <position position="401"/>
    </location>
    <ligand>
        <name>Mg(2+)</name>
        <dbReference type="ChEBI" id="CHEBI:18420"/>
    </ligand>
</feature>
<protein>
    <recommendedName>
        <fullName evidence="17">Phospholipid-transporting ATPase</fullName>
        <ecNumber evidence="17">7.6.2.1</ecNumber>
    </recommendedName>
</protein>
<accession>A0A7S3DDP0</accession>
<evidence type="ECO:0000256" key="9">
    <source>
        <dbReference type="ARBA" id="ARBA00022842"/>
    </source>
</evidence>
<feature type="binding site" evidence="16">
    <location>
        <position position="399"/>
    </location>
    <ligand>
        <name>Mg(2+)</name>
        <dbReference type="ChEBI" id="CHEBI:18420"/>
    </ligand>
</feature>
<dbReference type="InterPro" id="IPR001757">
    <property type="entry name" value="P_typ_ATPase"/>
</dbReference>
<dbReference type="InterPro" id="IPR023299">
    <property type="entry name" value="ATPase_P-typ_cyto_dom_N"/>
</dbReference>
<evidence type="ECO:0000259" key="18">
    <source>
        <dbReference type="Pfam" id="PF00122"/>
    </source>
</evidence>
<feature type="transmembrane region" description="Helical" evidence="17">
    <location>
        <begin position="329"/>
        <end position="353"/>
    </location>
</feature>
<feature type="binding site" evidence="15">
    <location>
        <position position="827"/>
    </location>
    <ligand>
        <name>ATP</name>
        <dbReference type="ChEBI" id="CHEBI:30616"/>
    </ligand>
</feature>
<keyword evidence="12 17" id="KW-0472">Membrane</keyword>
<dbReference type="InterPro" id="IPR044492">
    <property type="entry name" value="P_typ_ATPase_HD_dom"/>
</dbReference>
<evidence type="ECO:0000256" key="7">
    <source>
        <dbReference type="ARBA" id="ARBA00022741"/>
    </source>
</evidence>
<name>A0A7S3DDP0_9EUKA</name>
<feature type="binding site" evidence="15">
    <location>
        <position position="702"/>
    </location>
    <ligand>
        <name>ATP</name>
        <dbReference type="ChEBI" id="CHEBI:30616"/>
    </ligand>
</feature>
<comment type="cofactor">
    <cofactor evidence="16">
        <name>Mg(2+)</name>
        <dbReference type="ChEBI" id="CHEBI:18420"/>
    </cofactor>
</comment>
<feature type="transmembrane region" description="Helical" evidence="17">
    <location>
        <begin position="1000"/>
        <end position="1020"/>
    </location>
</feature>
<feature type="active site" description="4-aspartylphosphate intermediate" evidence="14">
    <location>
        <position position="399"/>
    </location>
</feature>
<evidence type="ECO:0000259" key="20">
    <source>
        <dbReference type="Pfam" id="PF16212"/>
    </source>
</evidence>
<feature type="domain" description="P-type ATPase A" evidence="18">
    <location>
        <begin position="115"/>
        <end position="177"/>
    </location>
</feature>
<dbReference type="InterPro" id="IPR032631">
    <property type="entry name" value="P-type_ATPase_N"/>
</dbReference>
<dbReference type="SUPFAM" id="SSF56784">
    <property type="entry name" value="HAD-like"/>
    <property type="match status" value="1"/>
</dbReference>
<keyword evidence="7 15" id="KW-0547">Nucleotide-binding</keyword>
<dbReference type="Pfam" id="PF16212">
    <property type="entry name" value="PhoLip_ATPase_C"/>
    <property type="match status" value="1"/>
</dbReference>
<dbReference type="SUPFAM" id="SSF81653">
    <property type="entry name" value="Calcium ATPase, transduction domain A"/>
    <property type="match status" value="1"/>
</dbReference>
<feature type="binding site" evidence="16">
    <location>
        <position position="828"/>
    </location>
    <ligand>
        <name>Mg(2+)</name>
        <dbReference type="ChEBI" id="CHEBI:18420"/>
    </ligand>
</feature>
<dbReference type="InterPro" id="IPR023214">
    <property type="entry name" value="HAD_sf"/>
</dbReference>
<feature type="binding site" evidence="15">
    <location>
        <position position="561"/>
    </location>
    <ligand>
        <name>ATP</name>
        <dbReference type="ChEBI" id="CHEBI:30616"/>
    </ligand>
</feature>